<dbReference type="GO" id="GO:0030246">
    <property type="term" value="F:carbohydrate binding"/>
    <property type="evidence" value="ECO:0007669"/>
    <property type="project" value="UniProtKB-KW"/>
</dbReference>
<dbReference type="STRING" id="30522.A0A4W2C9S9"/>
<feature type="domain" description="C-type lectin" evidence="4">
    <location>
        <begin position="126"/>
        <end position="234"/>
    </location>
</feature>
<evidence type="ECO:0000259" key="4">
    <source>
        <dbReference type="PROSITE" id="PS50041"/>
    </source>
</evidence>
<sequence length="235" mass="27368">MYKWILNKWISFILNILNIIVSLVLQDIKQEGTPMKLSEISVRKDSHHHGIFLKVGCAMIIILLVIVIVLSMLVIQFKSARQTEVDNELKKKYCTEQSKSEANNSIVSFNSSTVHTSCPTKDWKLHGGKCYWVAEHENKSWNESKNDCVTKKSHLMVVRDFTDTTFLWQNRHHSFWVGLRIPPGGKLWTWLDNSTFDPQLFSNQRETRSMKCAWVSSTEITKEDCQKSYPWICQL</sequence>
<dbReference type="PANTHER" id="PTHR46746">
    <property type="entry name" value="KILLER CELL LECTIN-LIKE RECEPTOR SUBFAMILY F MEMBER 2"/>
    <property type="match status" value="1"/>
</dbReference>
<dbReference type="Gene3D" id="3.10.100.10">
    <property type="entry name" value="Mannose-Binding Protein A, subunit A"/>
    <property type="match status" value="1"/>
</dbReference>
<feature type="transmembrane region" description="Helical" evidence="3">
    <location>
        <begin position="51"/>
        <end position="75"/>
    </location>
</feature>
<dbReference type="Pfam" id="PF00059">
    <property type="entry name" value="Lectin_C"/>
    <property type="match status" value="1"/>
</dbReference>
<name>A0A4W2C9S9_BOBOX</name>
<reference evidence="5" key="3">
    <citation type="submission" date="2025-09" db="UniProtKB">
        <authorList>
            <consortium name="Ensembl"/>
        </authorList>
    </citation>
    <scope>IDENTIFICATION</scope>
</reference>
<feature type="transmembrane region" description="Helical" evidence="3">
    <location>
        <begin position="6"/>
        <end position="25"/>
    </location>
</feature>
<protein>
    <recommendedName>
        <fullName evidence="4">C-type lectin domain-containing protein</fullName>
    </recommendedName>
</protein>
<accession>A0A4W2C9S9</accession>
<dbReference type="CDD" id="cd03593">
    <property type="entry name" value="CLECT_NK_receptors_like"/>
    <property type="match status" value="1"/>
</dbReference>
<keyword evidence="3" id="KW-0812">Transmembrane</keyword>
<dbReference type="PANTHER" id="PTHR46746:SF3">
    <property type="entry name" value="C-TYPE LECTIN DOMAIN-CONTAINING PROTEIN-RELATED"/>
    <property type="match status" value="1"/>
</dbReference>
<dbReference type="Ensembl" id="ENSBIXT00000017949.1">
    <property type="protein sequence ID" value="ENSBIXP00000009600.1"/>
    <property type="gene ID" value="ENSBIXG00000015257.1"/>
</dbReference>
<dbReference type="Proteomes" id="UP000314981">
    <property type="component" value="Chromosome 5"/>
</dbReference>
<comment type="subcellular location">
    <subcellularLocation>
        <location evidence="1">Membrane</location>
        <topology evidence="1">Single-pass membrane protein</topology>
    </subcellularLocation>
</comment>
<dbReference type="SUPFAM" id="SSF56436">
    <property type="entry name" value="C-type lectin-like"/>
    <property type="match status" value="1"/>
</dbReference>
<dbReference type="GO" id="GO:0005886">
    <property type="term" value="C:plasma membrane"/>
    <property type="evidence" value="ECO:0007669"/>
    <property type="project" value="TreeGrafter"/>
</dbReference>
<dbReference type="AlphaFoldDB" id="A0A4W2C9S9"/>
<dbReference type="PROSITE" id="PS50041">
    <property type="entry name" value="C_TYPE_LECTIN_2"/>
    <property type="match status" value="1"/>
</dbReference>
<dbReference type="InterPro" id="IPR001304">
    <property type="entry name" value="C-type_lectin-like"/>
</dbReference>
<organism evidence="5 6">
    <name type="scientific">Bos indicus x Bos taurus</name>
    <name type="common">Hybrid cattle</name>
    <dbReference type="NCBI Taxonomy" id="30522"/>
    <lineage>
        <taxon>Eukaryota</taxon>
        <taxon>Metazoa</taxon>
        <taxon>Chordata</taxon>
        <taxon>Craniata</taxon>
        <taxon>Vertebrata</taxon>
        <taxon>Euteleostomi</taxon>
        <taxon>Mammalia</taxon>
        <taxon>Eutheria</taxon>
        <taxon>Laurasiatheria</taxon>
        <taxon>Artiodactyla</taxon>
        <taxon>Ruminantia</taxon>
        <taxon>Pecora</taxon>
        <taxon>Bovidae</taxon>
        <taxon>Bovinae</taxon>
        <taxon>Bos</taxon>
    </lineage>
</organism>
<evidence type="ECO:0000256" key="1">
    <source>
        <dbReference type="ARBA" id="ARBA00004167"/>
    </source>
</evidence>
<keyword evidence="3" id="KW-1133">Transmembrane helix</keyword>
<reference evidence="5" key="2">
    <citation type="submission" date="2025-08" db="UniProtKB">
        <authorList>
            <consortium name="Ensembl"/>
        </authorList>
    </citation>
    <scope>IDENTIFICATION</scope>
</reference>
<keyword evidence="2" id="KW-0430">Lectin</keyword>
<proteinExistence type="predicted"/>
<evidence type="ECO:0000313" key="5">
    <source>
        <dbReference type="Ensembl" id="ENSBIXP00000009600.1"/>
    </source>
</evidence>
<dbReference type="SMART" id="SM00034">
    <property type="entry name" value="CLECT"/>
    <property type="match status" value="1"/>
</dbReference>
<dbReference type="InterPro" id="IPR051379">
    <property type="entry name" value="C-type_Lectin_Receptor_IMM"/>
</dbReference>
<evidence type="ECO:0000256" key="3">
    <source>
        <dbReference type="SAM" id="Phobius"/>
    </source>
</evidence>
<dbReference type="InterPro" id="IPR016187">
    <property type="entry name" value="CTDL_fold"/>
</dbReference>
<dbReference type="InterPro" id="IPR016186">
    <property type="entry name" value="C-type_lectin-like/link_sf"/>
</dbReference>
<reference evidence="5 6" key="1">
    <citation type="submission" date="2018-11" db="EMBL/GenBank/DDBJ databases">
        <title>Haplotype-resolved cattle genomes.</title>
        <authorList>
            <person name="Low W.Y."/>
            <person name="Tearle R."/>
            <person name="Bickhart D.M."/>
            <person name="Rosen B.D."/>
            <person name="Koren S."/>
            <person name="Rhie A."/>
            <person name="Hiendleder S."/>
            <person name="Phillippy A.M."/>
            <person name="Smith T.P.L."/>
            <person name="Williams J.L."/>
        </authorList>
    </citation>
    <scope>NUCLEOTIDE SEQUENCE [LARGE SCALE GENOMIC DNA]</scope>
</reference>
<dbReference type="InterPro" id="IPR033992">
    <property type="entry name" value="NKR-like_CTLD"/>
</dbReference>
<keyword evidence="6" id="KW-1185">Reference proteome</keyword>
<evidence type="ECO:0000256" key="2">
    <source>
        <dbReference type="ARBA" id="ARBA00022734"/>
    </source>
</evidence>
<evidence type="ECO:0000313" key="6">
    <source>
        <dbReference type="Proteomes" id="UP000314981"/>
    </source>
</evidence>
<keyword evidence="3" id="KW-0472">Membrane</keyword>